<dbReference type="Proteomes" id="UP000185596">
    <property type="component" value="Unassembled WGS sequence"/>
</dbReference>
<feature type="transmembrane region" description="Helical" evidence="1">
    <location>
        <begin position="38"/>
        <end position="58"/>
    </location>
</feature>
<organism evidence="2 3">
    <name type="scientific">Actinophytocola xanthii</name>
    <dbReference type="NCBI Taxonomy" id="1912961"/>
    <lineage>
        <taxon>Bacteria</taxon>
        <taxon>Bacillati</taxon>
        <taxon>Actinomycetota</taxon>
        <taxon>Actinomycetes</taxon>
        <taxon>Pseudonocardiales</taxon>
        <taxon>Pseudonocardiaceae</taxon>
    </lineage>
</organism>
<reference evidence="2 3" key="1">
    <citation type="submission" date="2016-12" db="EMBL/GenBank/DDBJ databases">
        <title>The draft genome sequence of Actinophytocola sp. 11-183.</title>
        <authorList>
            <person name="Wang W."/>
            <person name="Yuan L."/>
        </authorList>
    </citation>
    <scope>NUCLEOTIDE SEQUENCE [LARGE SCALE GENOMIC DNA]</scope>
    <source>
        <strain evidence="2 3">11-183</strain>
    </source>
</reference>
<keyword evidence="1" id="KW-1133">Transmembrane helix</keyword>
<evidence type="ECO:0000313" key="2">
    <source>
        <dbReference type="EMBL" id="OLF14963.1"/>
    </source>
</evidence>
<name>A0A1Q8CKT5_9PSEU</name>
<keyword evidence="3" id="KW-1185">Reference proteome</keyword>
<accession>A0A1Q8CKT5</accession>
<comment type="caution">
    <text evidence="2">The sequence shown here is derived from an EMBL/GenBank/DDBJ whole genome shotgun (WGS) entry which is preliminary data.</text>
</comment>
<proteinExistence type="predicted"/>
<evidence type="ECO:0000313" key="3">
    <source>
        <dbReference type="Proteomes" id="UP000185596"/>
    </source>
</evidence>
<dbReference type="Pfam" id="PF20064">
    <property type="entry name" value="DUF6463"/>
    <property type="match status" value="1"/>
</dbReference>
<sequence>MHLAFFLVRSLDFVPDWVGGELWRVVPDGDPMPQAQAYFWQLLGSFAVPLLLVGLLLVRFARAGRALPPFVTWTVAGWTLVCALVLLPSGFPVLVVASVLLVLGRARRG</sequence>
<dbReference type="EMBL" id="MSIE01000047">
    <property type="protein sequence ID" value="OLF14963.1"/>
    <property type="molecule type" value="Genomic_DNA"/>
</dbReference>
<gene>
    <name evidence="2" type="ORF">BU204_24760</name>
</gene>
<feature type="transmembrane region" description="Helical" evidence="1">
    <location>
        <begin position="70"/>
        <end position="103"/>
    </location>
</feature>
<evidence type="ECO:0000256" key="1">
    <source>
        <dbReference type="SAM" id="Phobius"/>
    </source>
</evidence>
<keyword evidence="1" id="KW-0812">Transmembrane</keyword>
<protein>
    <submittedName>
        <fullName evidence="2">Uncharacterized protein</fullName>
    </submittedName>
</protein>
<dbReference type="InterPro" id="IPR045590">
    <property type="entry name" value="DUF6463"/>
</dbReference>
<dbReference type="AlphaFoldDB" id="A0A1Q8CKT5"/>
<keyword evidence="1" id="KW-0472">Membrane</keyword>